<comment type="similarity">
    <text evidence="3">Belongs to the GRAS family.</text>
</comment>
<feature type="region of interest" description="Leucine repeat I (LRI)" evidence="3">
    <location>
        <begin position="256"/>
        <end position="316"/>
    </location>
</feature>
<feature type="region of interest" description="SAW" evidence="3">
    <location>
        <begin position="554"/>
        <end position="629"/>
    </location>
</feature>
<feature type="short sequence motif" description="VHIID" evidence="3">
    <location>
        <begin position="366"/>
        <end position="370"/>
    </location>
</feature>
<evidence type="ECO:0000313" key="5">
    <source>
        <dbReference type="Proteomes" id="UP001140206"/>
    </source>
</evidence>
<protein>
    <submittedName>
        <fullName evidence="4">Uncharacterized protein</fullName>
    </submittedName>
</protein>
<organism evidence="4 5">
    <name type="scientific">Rhynchospora pubera</name>
    <dbReference type="NCBI Taxonomy" id="906938"/>
    <lineage>
        <taxon>Eukaryota</taxon>
        <taxon>Viridiplantae</taxon>
        <taxon>Streptophyta</taxon>
        <taxon>Embryophyta</taxon>
        <taxon>Tracheophyta</taxon>
        <taxon>Spermatophyta</taxon>
        <taxon>Magnoliopsida</taxon>
        <taxon>Liliopsida</taxon>
        <taxon>Poales</taxon>
        <taxon>Cyperaceae</taxon>
        <taxon>Cyperoideae</taxon>
        <taxon>Rhynchosporeae</taxon>
        <taxon>Rhynchospora</taxon>
    </lineage>
</organism>
<keyword evidence="5" id="KW-1185">Reference proteome</keyword>
<evidence type="ECO:0000256" key="1">
    <source>
        <dbReference type="ARBA" id="ARBA00023015"/>
    </source>
</evidence>
<dbReference type="PANTHER" id="PTHR31636">
    <property type="entry name" value="OSJNBA0084A10.13 PROTEIN-RELATED"/>
    <property type="match status" value="1"/>
</dbReference>
<dbReference type="PROSITE" id="PS50985">
    <property type="entry name" value="GRAS"/>
    <property type="match status" value="1"/>
</dbReference>
<feature type="region of interest" description="VHIID" evidence="3">
    <location>
        <begin position="335"/>
        <end position="400"/>
    </location>
</feature>
<comment type="caution">
    <text evidence="4">The sequence shown here is derived from an EMBL/GenBank/DDBJ whole genome shotgun (WGS) entry which is preliminary data.</text>
</comment>
<accession>A0AAV8EP87</accession>
<keyword evidence="1" id="KW-0805">Transcription regulation</keyword>
<keyword evidence="2" id="KW-0804">Transcription</keyword>
<name>A0AAV8EP87_9POAL</name>
<comment type="caution">
    <text evidence="3">Lacks conserved residue(s) required for the propagation of feature annotation.</text>
</comment>
<reference evidence="4" key="1">
    <citation type="submission" date="2022-08" db="EMBL/GenBank/DDBJ databases">
        <authorList>
            <person name="Marques A."/>
        </authorList>
    </citation>
    <scope>NUCLEOTIDE SEQUENCE</scope>
    <source>
        <strain evidence="4">RhyPub2mFocal</strain>
        <tissue evidence="4">Leaves</tissue>
    </source>
</reference>
<sequence>MALNKGSNSCLFLSDFISNNSEANLFQNFSEMYPNSNFALNPQEKGEILSDPTFNYISRCLLEEDVEEDISGYEGAALKNMEKPFYDILGEKYPPSQDSKLLSSQLNLNPNFTISIPNFSDNLKQHTTIESLIDIEFQRGVEEGMKLLPNLNKLSIDGEGSKISLDARKKRHNDSLEFKLIEDKASNLSDLNLLEVRDCKIPVFSCEETIRDEMLDKSLLNHEDSYARKEILSLRGIMELKEKSCIKNQNQDDHHTNLRALLISCAEAISMDNNTIAGELLNEIRMQASPTGDGIQRLACILADGLEARLAGSGSATYHRLVTRQLSTADFLNAFHVCIRASPMIRVSYHFANMSILNAAGTASKIHIVDIGISYGFQWPSLIQALAKRKGGPPNLRITGIDWPQPGFRPAERIKETGRRLEAYAQEFKVPFEYQGTATQWESICIADLSINNDELLIVNSMYGLSRVRDEPLLGKNSPRNQLLKLIQETKAKVFVQGIFNVSFSPFFITRFRKVLLHYSKLFDMLDTLIPRDYKSRELIERTFYSPCIINQIACEGSELAVRPETYKQWHKRDLQASFQPLPVDPSVVEECQNIVRNGYTEGFFIEMDNHWLLQGWKGSINYAISLWKSQVE</sequence>
<feature type="region of interest" description="Leucine repeat II (LRII)" evidence="3">
    <location>
        <begin position="416"/>
        <end position="448"/>
    </location>
</feature>
<gene>
    <name evidence="4" type="ORF">LUZ62_064268</name>
</gene>
<evidence type="ECO:0000256" key="2">
    <source>
        <dbReference type="ARBA" id="ARBA00023163"/>
    </source>
</evidence>
<dbReference type="Pfam" id="PF03514">
    <property type="entry name" value="GRAS"/>
    <property type="match status" value="1"/>
</dbReference>
<dbReference type="Proteomes" id="UP001140206">
    <property type="component" value="Chromosome 3"/>
</dbReference>
<evidence type="ECO:0000313" key="4">
    <source>
        <dbReference type="EMBL" id="KAJ4780011.1"/>
    </source>
</evidence>
<dbReference type="EMBL" id="JAMFTS010000003">
    <property type="protein sequence ID" value="KAJ4780011.1"/>
    <property type="molecule type" value="Genomic_DNA"/>
</dbReference>
<dbReference type="InterPro" id="IPR005202">
    <property type="entry name" value="TF_GRAS"/>
</dbReference>
<evidence type="ECO:0000256" key="3">
    <source>
        <dbReference type="PROSITE-ProRule" id="PRU01191"/>
    </source>
</evidence>
<proteinExistence type="inferred from homology"/>
<dbReference type="AlphaFoldDB" id="A0AAV8EP87"/>